<proteinExistence type="predicted"/>
<name>A0ABQ9Z8L8_9CRUS</name>
<dbReference type="EMBL" id="JAOYFB010000003">
    <property type="protein sequence ID" value="KAK4009244.1"/>
    <property type="molecule type" value="Genomic_DNA"/>
</dbReference>
<dbReference type="Proteomes" id="UP001234178">
    <property type="component" value="Unassembled WGS sequence"/>
</dbReference>
<accession>A0ABQ9Z8L8</accession>
<evidence type="ECO:0000313" key="3">
    <source>
        <dbReference type="Proteomes" id="UP001234178"/>
    </source>
</evidence>
<keyword evidence="3" id="KW-1185">Reference proteome</keyword>
<evidence type="ECO:0000256" key="1">
    <source>
        <dbReference type="SAM" id="MobiDB-lite"/>
    </source>
</evidence>
<feature type="compositionally biased region" description="Polar residues" evidence="1">
    <location>
        <begin position="31"/>
        <end position="69"/>
    </location>
</feature>
<sequence>MKKLAEFDDWCDEKERNKSPAGNDELLTLRPISSQQMIRSQEKSSSSTKANVTSTNGLERFSVTPSRTMRTGEEIRGYLTNKTISDSRQPFGEISEPLTLPISSVELSRYYLLKSCLNEA</sequence>
<evidence type="ECO:0000313" key="2">
    <source>
        <dbReference type="EMBL" id="KAK4009244.1"/>
    </source>
</evidence>
<reference evidence="2 3" key="1">
    <citation type="journal article" date="2023" name="Nucleic Acids Res.">
        <title>The hologenome of Daphnia magna reveals possible DNA methylation and microbiome-mediated evolution of the host genome.</title>
        <authorList>
            <person name="Chaturvedi A."/>
            <person name="Li X."/>
            <person name="Dhandapani V."/>
            <person name="Marshall H."/>
            <person name="Kissane S."/>
            <person name="Cuenca-Cambronero M."/>
            <person name="Asole G."/>
            <person name="Calvet F."/>
            <person name="Ruiz-Romero M."/>
            <person name="Marangio P."/>
            <person name="Guigo R."/>
            <person name="Rago D."/>
            <person name="Mirbahai L."/>
            <person name="Eastwood N."/>
            <person name="Colbourne J.K."/>
            <person name="Zhou J."/>
            <person name="Mallon E."/>
            <person name="Orsini L."/>
        </authorList>
    </citation>
    <scope>NUCLEOTIDE SEQUENCE [LARGE SCALE GENOMIC DNA]</scope>
    <source>
        <strain evidence="2">LRV0_1</strain>
    </source>
</reference>
<protein>
    <submittedName>
        <fullName evidence="2">Uncharacterized protein</fullName>
    </submittedName>
</protein>
<comment type="caution">
    <text evidence="2">The sequence shown here is derived from an EMBL/GenBank/DDBJ whole genome shotgun (WGS) entry which is preliminary data.</text>
</comment>
<feature type="region of interest" description="Disordered" evidence="1">
    <location>
        <begin position="1"/>
        <end position="73"/>
    </location>
</feature>
<gene>
    <name evidence="2" type="ORF">OUZ56_018360</name>
</gene>
<organism evidence="2 3">
    <name type="scientific">Daphnia magna</name>
    <dbReference type="NCBI Taxonomy" id="35525"/>
    <lineage>
        <taxon>Eukaryota</taxon>
        <taxon>Metazoa</taxon>
        <taxon>Ecdysozoa</taxon>
        <taxon>Arthropoda</taxon>
        <taxon>Crustacea</taxon>
        <taxon>Branchiopoda</taxon>
        <taxon>Diplostraca</taxon>
        <taxon>Cladocera</taxon>
        <taxon>Anomopoda</taxon>
        <taxon>Daphniidae</taxon>
        <taxon>Daphnia</taxon>
    </lineage>
</organism>